<gene>
    <name evidence="1" type="ORF">LCGC14_2258170</name>
</gene>
<comment type="caution">
    <text evidence="1">The sequence shown here is derived from an EMBL/GenBank/DDBJ whole genome shotgun (WGS) entry which is preliminary data.</text>
</comment>
<sequence length="105" mass="11278">MSEQPSEGHTPGDWRVIIGMTLDLHKRLVASCDCELGVYARQDIRETEQRPNARLISAAPDLLAACEAVQRIAHCLPNTLADVKPLLDAAVAKARPVVAPSEPAG</sequence>
<protein>
    <submittedName>
        <fullName evidence="1">Uncharacterized protein</fullName>
    </submittedName>
</protein>
<dbReference type="EMBL" id="LAZR01030938">
    <property type="protein sequence ID" value="KKL55166.1"/>
    <property type="molecule type" value="Genomic_DNA"/>
</dbReference>
<accession>A0A0F9DMY2</accession>
<name>A0A0F9DMY2_9ZZZZ</name>
<evidence type="ECO:0000313" key="1">
    <source>
        <dbReference type="EMBL" id="KKL55166.1"/>
    </source>
</evidence>
<proteinExistence type="predicted"/>
<organism evidence="1">
    <name type="scientific">marine sediment metagenome</name>
    <dbReference type="NCBI Taxonomy" id="412755"/>
    <lineage>
        <taxon>unclassified sequences</taxon>
        <taxon>metagenomes</taxon>
        <taxon>ecological metagenomes</taxon>
    </lineage>
</organism>
<dbReference type="AlphaFoldDB" id="A0A0F9DMY2"/>
<reference evidence="1" key="1">
    <citation type="journal article" date="2015" name="Nature">
        <title>Complex archaea that bridge the gap between prokaryotes and eukaryotes.</title>
        <authorList>
            <person name="Spang A."/>
            <person name="Saw J.H."/>
            <person name="Jorgensen S.L."/>
            <person name="Zaremba-Niedzwiedzka K."/>
            <person name="Martijn J."/>
            <person name="Lind A.E."/>
            <person name="van Eijk R."/>
            <person name="Schleper C."/>
            <person name="Guy L."/>
            <person name="Ettema T.J."/>
        </authorList>
    </citation>
    <scope>NUCLEOTIDE SEQUENCE</scope>
</reference>